<reference evidence="2 3" key="1">
    <citation type="submission" date="2018-08" db="EMBL/GenBank/DDBJ databases">
        <title>A genome reference for cultivated species of the human gut microbiota.</title>
        <authorList>
            <person name="Zou Y."/>
            <person name="Xue W."/>
            <person name="Luo G."/>
        </authorList>
    </citation>
    <scope>NUCLEOTIDE SEQUENCE [LARGE SCALE GENOMIC DNA]</scope>
    <source>
        <strain evidence="2 3">AF18-38</strain>
    </source>
</reference>
<dbReference type="InterPro" id="IPR013196">
    <property type="entry name" value="HTH_11"/>
</dbReference>
<organism evidence="2 3">
    <name type="scientific">Streptococcus anginosus</name>
    <dbReference type="NCBI Taxonomy" id="1328"/>
    <lineage>
        <taxon>Bacteria</taxon>
        <taxon>Bacillati</taxon>
        <taxon>Bacillota</taxon>
        <taxon>Bacilli</taxon>
        <taxon>Lactobacillales</taxon>
        <taxon>Streptococcaceae</taxon>
        <taxon>Streptococcus</taxon>
        <taxon>Streptococcus anginosus group</taxon>
    </lineage>
</organism>
<name>A0A412PL33_STRAP</name>
<sequence length="85" mass="10207">MLVILSNKPNWRIYPEEIAKRTGLSRSTVDKYFQQLEKVGYMRTVKKSRGYKKGIETYRFAADFKIVDWYFEDYILLKLEKSLSN</sequence>
<feature type="domain" description="Helix-turn-helix type 11" evidence="1">
    <location>
        <begin position="4"/>
        <end position="52"/>
    </location>
</feature>
<dbReference type="Pfam" id="PF08279">
    <property type="entry name" value="HTH_11"/>
    <property type="match status" value="1"/>
</dbReference>
<dbReference type="Gene3D" id="1.10.10.10">
    <property type="entry name" value="Winged helix-like DNA-binding domain superfamily/Winged helix DNA-binding domain"/>
    <property type="match status" value="1"/>
</dbReference>
<proteinExistence type="predicted"/>
<comment type="caution">
    <text evidence="2">The sequence shown here is derived from an EMBL/GenBank/DDBJ whole genome shotgun (WGS) entry which is preliminary data.</text>
</comment>
<protein>
    <submittedName>
        <fullName evidence="2">HTH domain-containing protein</fullName>
    </submittedName>
</protein>
<dbReference type="Proteomes" id="UP000284046">
    <property type="component" value="Unassembled WGS sequence"/>
</dbReference>
<dbReference type="AlphaFoldDB" id="A0A412PL33"/>
<evidence type="ECO:0000313" key="3">
    <source>
        <dbReference type="Proteomes" id="UP000284046"/>
    </source>
</evidence>
<gene>
    <name evidence="2" type="ORF">DWX18_09820</name>
</gene>
<accession>A0A412PL33</accession>
<dbReference type="SUPFAM" id="SSF46785">
    <property type="entry name" value="Winged helix' DNA-binding domain"/>
    <property type="match status" value="1"/>
</dbReference>
<dbReference type="RefSeq" id="WP_118138938.1">
    <property type="nucleotide sequence ID" value="NZ_JAQCVW010000027.1"/>
</dbReference>
<evidence type="ECO:0000259" key="1">
    <source>
        <dbReference type="Pfam" id="PF08279"/>
    </source>
</evidence>
<dbReference type="InterPro" id="IPR036390">
    <property type="entry name" value="WH_DNA-bd_sf"/>
</dbReference>
<dbReference type="InterPro" id="IPR036388">
    <property type="entry name" value="WH-like_DNA-bd_sf"/>
</dbReference>
<dbReference type="EMBL" id="QRWZ01000018">
    <property type="protein sequence ID" value="RGT59385.1"/>
    <property type="molecule type" value="Genomic_DNA"/>
</dbReference>
<evidence type="ECO:0000313" key="2">
    <source>
        <dbReference type="EMBL" id="RGT59385.1"/>
    </source>
</evidence>